<proteinExistence type="predicted"/>
<dbReference type="PROSITE" id="PS00217">
    <property type="entry name" value="SUGAR_TRANSPORT_2"/>
    <property type="match status" value="1"/>
</dbReference>
<keyword evidence="2 5" id="KW-0812">Transmembrane</keyword>
<comment type="caution">
    <text evidence="6">The sequence shown here is derived from an EMBL/GenBank/DDBJ whole genome shotgun (WGS) entry which is preliminary data.</text>
</comment>
<evidence type="ECO:0000256" key="2">
    <source>
        <dbReference type="ARBA" id="ARBA00022692"/>
    </source>
</evidence>
<dbReference type="AlphaFoldDB" id="A0A9P7VFM7"/>
<gene>
    <name evidence="6" type="ORF">BT62DRAFT_924525</name>
</gene>
<keyword evidence="4 5" id="KW-0472">Membrane</keyword>
<feature type="transmembrane region" description="Helical" evidence="5">
    <location>
        <begin position="94"/>
        <end position="114"/>
    </location>
</feature>
<dbReference type="InterPro" id="IPR050360">
    <property type="entry name" value="MFS_Sugar_Transporters"/>
</dbReference>
<dbReference type="Gene3D" id="1.20.1250.20">
    <property type="entry name" value="MFS general substrate transporter like domains"/>
    <property type="match status" value="1"/>
</dbReference>
<evidence type="ECO:0000256" key="3">
    <source>
        <dbReference type="ARBA" id="ARBA00022989"/>
    </source>
</evidence>
<evidence type="ECO:0000256" key="4">
    <source>
        <dbReference type="ARBA" id="ARBA00023136"/>
    </source>
</evidence>
<dbReference type="EMBL" id="MU250586">
    <property type="protein sequence ID" value="KAG7439697.1"/>
    <property type="molecule type" value="Genomic_DNA"/>
</dbReference>
<dbReference type="PANTHER" id="PTHR48022:SF2">
    <property type="entry name" value="PLASTIDIC GLUCOSE TRANSPORTER 4"/>
    <property type="match status" value="1"/>
</dbReference>
<dbReference type="Proteomes" id="UP000812287">
    <property type="component" value="Unassembled WGS sequence"/>
</dbReference>
<evidence type="ECO:0008006" key="8">
    <source>
        <dbReference type="Google" id="ProtNLM"/>
    </source>
</evidence>
<keyword evidence="7" id="KW-1185">Reference proteome</keyword>
<sequence>MALRESKYINQRVEAAILQLGASGSVLSGFLADRRYSRRLSTFEVCRSALQCGAWKFYHIFINCAVGGLGVGALSMLSPLYMAEISIPELRGSLMALEQFAIVMGVVFNFWFGFFTRLIPCSASWRTPLGIQIVPGLMCWMSIPPYVLVLQGRYEEALASFAKMRRRTRTEAKWDSLIQIGLLEMCAEATLLQRTSPNADDLNIHGILGDLRSWGALFTKYRRSGVKALLYYGPNLMKSIGLSGEKITLLITEEAIVERNGLFLLKIEEQGIVRVGKTYYFRSPSSHMMLYTGYGHP</sequence>
<dbReference type="GO" id="GO:0016020">
    <property type="term" value="C:membrane"/>
    <property type="evidence" value="ECO:0007669"/>
    <property type="project" value="UniProtKB-SubCell"/>
</dbReference>
<feature type="transmembrane region" description="Helical" evidence="5">
    <location>
        <begin position="12"/>
        <end position="32"/>
    </location>
</feature>
<evidence type="ECO:0000313" key="6">
    <source>
        <dbReference type="EMBL" id="KAG7439697.1"/>
    </source>
</evidence>
<dbReference type="GeneID" id="66106918"/>
<evidence type="ECO:0000256" key="1">
    <source>
        <dbReference type="ARBA" id="ARBA00004141"/>
    </source>
</evidence>
<dbReference type="PANTHER" id="PTHR48022">
    <property type="entry name" value="PLASTIDIC GLUCOSE TRANSPORTER 4"/>
    <property type="match status" value="1"/>
</dbReference>
<organism evidence="6 7">
    <name type="scientific">Guyanagaster necrorhizus</name>
    <dbReference type="NCBI Taxonomy" id="856835"/>
    <lineage>
        <taxon>Eukaryota</taxon>
        <taxon>Fungi</taxon>
        <taxon>Dikarya</taxon>
        <taxon>Basidiomycota</taxon>
        <taxon>Agaricomycotina</taxon>
        <taxon>Agaricomycetes</taxon>
        <taxon>Agaricomycetidae</taxon>
        <taxon>Agaricales</taxon>
        <taxon>Marasmiineae</taxon>
        <taxon>Physalacriaceae</taxon>
        <taxon>Guyanagaster</taxon>
    </lineage>
</organism>
<evidence type="ECO:0000313" key="7">
    <source>
        <dbReference type="Proteomes" id="UP000812287"/>
    </source>
</evidence>
<dbReference type="InterPro" id="IPR005828">
    <property type="entry name" value="MFS_sugar_transport-like"/>
</dbReference>
<protein>
    <recommendedName>
        <fullName evidence="8">Major facilitator superfamily (MFS) profile domain-containing protein</fullName>
    </recommendedName>
</protein>
<dbReference type="GO" id="GO:0005351">
    <property type="term" value="F:carbohydrate:proton symporter activity"/>
    <property type="evidence" value="ECO:0007669"/>
    <property type="project" value="TreeGrafter"/>
</dbReference>
<keyword evidence="3 5" id="KW-1133">Transmembrane helix</keyword>
<name>A0A9P7VFM7_9AGAR</name>
<dbReference type="RefSeq" id="XP_043033197.1">
    <property type="nucleotide sequence ID" value="XM_043184621.1"/>
</dbReference>
<reference evidence="6" key="1">
    <citation type="submission" date="2020-11" db="EMBL/GenBank/DDBJ databases">
        <title>Adaptations for nitrogen fixation in a non-lichenized fungal sporocarp promotes dispersal by wood-feeding termites.</title>
        <authorList>
            <consortium name="DOE Joint Genome Institute"/>
            <person name="Koch R.A."/>
            <person name="Yoon G."/>
            <person name="Arayal U."/>
            <person name="Lail K."/>
            <person name="Amirebrahimi M."/>
            <person name="Labutti K."/>
            <person name="Lipzen A."/>
            <person name="Riley R."/>
            <person name="Barry K."/>
            <person name="Henrissat B."/>
            <person name="Grigoriev I.V."/>
            <person name="Herr J.R."/>
            <person name="Aime M.C."/>
        </authorList>
    </citation>
    <scope>NUCLEOTIDE SEQUENCE</scope>
    <source>
        <strain evidence="6">MCA 3950</strain>
    </source>
</reference>
<dbReference type="InterPro" id="IPR005829">
    <property type="entry name" value="Sugar_transporter_CS"/>
</dbReference>
<dbReference type="InterPro" id="IPR036259">
    <property type="entry name" value="MFS_trans_sf"/>
</dbReference>
<accession>A0A9P7VFM7</accession>
<evidence type="ECO:0000256" key="5">
    <source>
        <dbReference type="SAM" id="Phobius"/>
    </source>
</evidence>
<dbReference type="Pfam" id="PF00083">
    <property type="entry name" value="Sugar_tr"/>
    <property type="match status" value="1"/>
</dbReference>
<dbReference type="OrthoDB" id="8120565at2759"/>
<dbReference type="SUPFAM" id="SSF103473">
    <property type="entry name" value="MFS general substrate transporter"/>
    <property type="match status" value="1"/>
</dbReference>
<feature type="transmembrane region" description="Helical" evidence="5">
    <location>
        <begin position="57"/>
        <end position="82"/>
    </location>
</feature>
<comment type="subcellular location">
    <subcellularLocation>
        <location evidence="1">Membrane</location>
        <topology evidence="1">Multi-pass membrane protein</topology>
    </subcellularLocation>
</comment>